<keyword evidence="3" id="KW-1185">Reference proteome</keyword>
<sequence>MVNRSNRDGIKVAAKSSSTSLFTRDVLQDLGLSEGEQPKVMITQVKHRVTLGLDPSEPKTSQDTPDGASGTNEEGEDGLEASSCKDDNAFLVDANTSSGQMI</sequence>
<protein>
    <submittedName>
        <fullName evidence="2">Uncharacterized protein</fullName>
    </submittedName>
</protein>
<evidence type="ECO:0000313" key="3">
    <source>
        <dbReference type="Proteomes" id="UP000237105"/>
    </source>
</evidence>
<name>A0A2P5CJ42_PARAD</name>
<gene>
    <name evidence="2" type="ORF">PanWU01x14_148580</name>
</gene>
<accession>A0A2P5CJ42</accession>
<reference evidence="3" key="1">
    <citation type="submission" date="2016-06" db="EMBL/GenBank/DDBJ databases">
        <title>Parallel loss of symbiosis genes in relatives of nitrogen-fixing non-legume Parasponia.</title>
        <authorList>
            <person name="Van Velzen R."/>
            <person name="Holmer R."/>
            <person name="Bu F."/>
            <person name="Rutten L."/>
            <person name="Van Zeijl A."/>
            <person name="Liu W."/>
            <person name="Santuari L."/>
            <person name="Cao Q."/>
            <person name="Sharma T."/>
            <person name="Shen D."/>
            <person name="Roswanjaya Y."/>
            <person name="Wardhani T."/>
            <person name="Kalhor M.S."/>
            <person name="Jansen J."/>
            <person name="Van den Hoogen J."/>
            <person name="Gungor B."/>
            <person name="Hartog M."/>
            <person name="Hontelez J."/>
            <person name="Verver J."/>
            <person name="Yang W.-C."/>
            <person name="Schijlen E."/>
            <person name="Repin R."/>
            <person name="Schilthuizen M."/>
            <person name="Schranz E."/>
            <person name="Heidstra R."/>
            <person name="Miyata K."/>
            <person name="Fedorova E."/>
            <person name="Kohlen W."/>
            <person name="Bisseling T."/>
            <person name="Smit S."/>
            <person name="Geurts R."/>
        </authorList>
    </citation>
    <scope>NUCLEOTIDE SEQUENCE [LARGE SCALE GENOMIC DNA]</scope>
    <source>
        <strain evidence="3">cv. WU1-14</strain>
    </source>
</reference>
<feature type="region of interest" description="Disordered" evidence="1">
    <location>
        <begin position="49"/>
        <end position="102"/>
    </location>
</feature>
<evidence type="ECO:0000313" key="2">
    <source>
        <dbReference type="EMBL" id="PON61072.1"/>
    </source>
</evidence>
<dbReference type="EMBL" id="JXTB01000124">
    <property type="protein sequence ID" value="PON61072.1"/>
    <property type="molecule type" value="Genomic_DNA"/>
</dbReference>
<evidence type="ECO:0000256" key="1">
    <source>
        <dbReference type="SAM" id="MobiDB-lite"/>
    </source>
</evidence>
<dbReference type="AlphaFoldDB" id="A0A2P5CJ42"/>
<organism evidence="2 3">
    <name type="scientific">Parasponia andersonii</name>
    <name type="common">Sponia andersonii</name>
    <dbReference type="NCBI Taxonomy" id="3476"/>
    <lineage>
        <taxon>Eukaryota</taxon>
        <taxon>Viridiplantae</taxon>
        <taxon>Streptophyta</taxon>
        <taxon>Embryophyta</taxon>
        <taxon>Tracheophyta</taxon>
        <taxon>Spermatophyta</taxon>
        <taxon>Magnoliopsida</taxon>
        <taxon>eudicotyledons</taxon>
        <taxon>Gunneridae</taxon>
        <taxon>Pentapetalae</taxon>
        <taxon>rosids</taxon>
        <taxon>fabids</taxon>
        <taxon>Rosales</taxon>
        <taxon>Cannabaceae</taxon>
        <taxon>Parasponia</taxon>
    </lineage>
</organism>
<proteinExistence type="predicted"/>
<comment type="caution">
    <text evidence="2">The sequence shown here is derived from an EMBL/GenBank/DDBJ whole genome shotgun (WGS) entry which is preliminary data.</text>
</comment>
<dbReference type="Proteomes" id="UP000237105">
    <property type="component" value="Unassembled WGS sequence"/>
</dbReference>
<feature type="compositionally biased region" description="Polar residues" evidence="1">
    <location>
        <begin position="58"/>
        <end position="72"/>
    </location>
</feature>